<dbReference type="Proteomes" id="UP000035930">
    <property type="component" value="Chromosome"/>
</dbReference>
<evidence type="ECO:0000313" key="2">
    <source>
        <dbReference type="Proteomes" id="UP000035930"/>
    </source>
</evidence>
<accession>A0ABM5U7Y0</accession>
<gene>
    <name evidence="1" type="ORF">FNO190_1538</name>
</gene>
<protein>
    <submittedName>
        <fullName evidence="1">Uncharacterized protein</fullName>
    </submittedName>
</protein>
<reference evidence="1" key="1">
    <citation type="submission" date="2017-08" db="EMBL/GenBank/DDBJ databases">
        <title>Complete Genome Sequence of Francisella noatunensis subsp. orientalis strain FNO190.</title>
        <authorList>
            <person name="Pereira F.L."/>
            <person name="Goncalves L.A."/>
            <person name="Guilherme T.C."/>
            <person name="Soares S.C."/>
            <person name="Dorella F.A."/>
            <person name="Carvalho A.F."/>
            <person name="Leibowitz M.P."/>
            <person name="Leal C.A.G."/>
            <person name="Azevedo V.A.C."/>
            <person name="Figueiredo H.C.P."/>
        </authorList>
    </citation>
    <scope>NUCLEOTIDE SEQUENCE</scope>
    <source>
        <strain evidence="1">FNO190</strain>
    </source>
</reference>
<proteinExistence type="predicted"/>
<keyword evidence="2" id="KW-1185">Reference proteome</keyword>
<sequence length="34" mass="4055">MTTLDLDLRNNYSMKIRLLSQRKLVTNVMVARFL</sequence>
<evidence type="ECO:0000313" key="1">
    <source>
        <dbReference type="EMBL" id="AKN89160.1"/>
    </source>
</evidence>
<dbReference type="EMBL" id="CP011923">
    <property type="protein sequence ID" value="AKN89160.1"/>
    <property type="molecule type" value="Genomic_DNA"/>
</dbReference>
<organism evidence="1 2">
    <name type="scientific">Francisella orientalis</name>
    <dbReference type="NCBI Taxonomy" id="299583"/>
    <lineage>
        <taxon>Bacteria</taxon>
        <taxon>Pseudomonadati</taxon>
        <taxon>Pseudomonadota</taxon>
        <taxon>Gammaproteobacteria</taxon>
        <taxon>Thiotrichales</taxon>
        <taxon>Francisellaceae</taxon>
        <taxon>Francisella</taxon>
    </lineage>
</organism>
<name>A0ABM5U7Y0_9GAMM</name>